<accession>A0AAD7MBT1</accession>
<sequence>MPTPAHESATHNLAVILGVLMARQLPGDTWQSFAFGGAQTTDISNSGGDGIKEPDQFIHPERPDGPDCCWPNVVIETGVAETHTQLKNDMHRWFAAERPVKFVILIIIDIRQGDQSTILVELYENDPNFEPRPVRQQAVHKTREARRRDHFFLTGDLTGKQFKILWTDLFDKVPANLVGSQPDGLVMDTQDLQHWRDKILTAIRVGRRA</sequence>
<evidence type="ECO:0000313" key="1">
    <source>
        <dbReference type="EMBL" id="KAJ7709685.1"/>
    </source>
</evidence>
<dbReference type="Proteomes" id="UP001221757">
    <property type="component" value="Unassembled WGS sequence"/>
</dbReference>
<gene>
    <name evidence="1" type="ORF">B0H17DRAFT_1190865</name>
</gene>
<name>A0AAD7MBT1_MYCRO</name>
<dbReference type="AlphaFoldDB" id="A0AAD7MBT1"/>
<dbReference type="EMBL" id="JARKIE010000002">
    <property type="protein sequence ID" value="KAJ7709685.1"/>
    <property type="molecule type" value="Genomic_DNA"/>
</dbReference>
<comment type="caution">
    <text evidence="1">The sequence shown here is derived from an EMBL/GenBank/DDBJ whole genome shotgun (WGS) entry which is preliminary data.</text>
</comment>
<proteinExistence type="predicted"/>
<keyword evidence="2" id="KW-1185">Reference proteome</keyword>
<protein>
    <submittedName>
        <fullName evidence="1">Uncharacterized protein</fullName>
    </submittedName>
</protein>
<reference evidence="1" key="1">
    <citation type="submission" date="2023-03" db="EMBL/GenBank/DDBJ databases">
        <title>Massive genome expansion in bonnet fungi (Mycena s.s.) driven by repeated elements and novel gene families across ecological guilds.</title>
        <authorList>
            <consortium name="Lawrence Berkeley National Laboratory"/>
            <person name="Harder C.B."/>
            <person name="Miyauchi S."/>
            <person name="Viragh M."/>
            <person name="Kuo A."/>
            <person name="Thoen E."/>
            <person name="Andreopoulos B."/>
            <person name="Lu D."/>
            <person name="Skrede I."/>
            <person name="Drula E."/>
            <person name="Henrissat B."/>
            <person name="Morin E."/>
            <person name="Kohler A."/>
            <person name="Barry K."/>
            <person name="LaButti K."/>
            <person name="Morin E."/>
            <person name="Salamov A."/>
            <person name="Lipzen A."/>
            <person name="Mereny Z."/>
            <person name="Hegedus B."/>
            <person name="Baldrian P."/>
            <person name="Stursova M."/>
            <person name="Weitz H."/>
            <person name="Taylor A."/>
            <person name="Grigoriev I.V."/>
            <person name="Nagy L.G."/>
            <person name="Martin F."/>
            <person name="Kauserud H."/>
        </authorList>
    </citation>
    <scope>NUCLEOTIDE SEQUENCE</scope>
    <source>
        <strain evidence="1">CBHHK067</strain>
    </source>
</reference>
<organism evidence="1 2">
    <name type="scientific">Mycena rosella</name>
    <name type="common">Pink bonnet</name>
    <name type="synonym">Agaricus rosellus</name>
    <dbReference type="NCBI Taxonomy" id="1033263"/>
    <lineage>
        <taxon>Eukaryota</taxon>
        <taxon>Fungi</taxon>
        <taxon>Dikarya</taxon>
        <taxon>Basidiomycota</taxon>
        <taxon>Agaricomycotina</taxon>
        <taxon>Agaricomycetes</taxon>
        <taxon>Agaricomycetidae</taxon>
        <taxon>Agaricales</taxon>
        <taxon>Marasmiineae</taxon>
        <taxon>Mycenaceae</taxon>
        <taxon>Mycena</taxon>
    </lineage>
</organism>
<evidence type="ECO:0000313" key="2">
    <source>
        <dbReference type="Proteomes" id="UP001221757"/>
    </source>
</evidence>